<keyword evidence="1" id="KW-0539">Nucleus</keyword>
<dbReference type="InterPro" id="IPR038564">
    <property type="entry name" value="Maf1_sf"/>
</dbReference>
<keyword evidence="1" id="KW-0804">Transcription</keyword>
<comment type="subcellular location">
    <subcellularLocation>
        <location evidence="1">Nucleus</location>
    </subcellularLocation>
</comment>
<keyword evidence="3" id="KW-1185">Reference proteome</keyword>
<dbReference type="Pfam" id="PF09174">
    <property type="entry name" value="Maf1"/>
    <property type="match status" value="1"/>
</dbReference>
<keyword evidence="1" id="KW-0678">Repressor</keyword>
<comment type="similarity">
    <text evidence="1">Belongs to the MAF1 family.</text>
</comment>
<dbReference type="PIRSF" id="PIRSF037240">
    <property type="entry name" value="RNA_polIII_Trep_MAF1"/>
    <property type="match status" value="1"/>
</dbReference>
<dbReference type="AlphaFoldDB" id="A0AAW1P9U7"/>
<dbReference type="GO" id="GO:0000994">
    <property type="term" value="F:RNA polymerase III core binding"/>
    <property type="evidence" value="ECO:0007669"/>
    <property type="project" value="TreeGrafter"/>
</dbReference>
<dbReference type="GO" id="GO:0005634">
    <property type="term" value="C:nucleus"/>
    <property type="evidence" value="ECO:0007669"/>
    <property type="project" value="UniProtKB-SubCell"/>
</dbReference>
<dbReference type="InterPro" id="IPR015257">
    <property type="entry name" value="Maf1"/>
</dbReference>
<evidence type="ECO:0000313" key="3">
    <source>
        <dbReference type="Proteomes" id="UP001465755"/>
    </source>
</evidence>
<dbReference type="FunFam" id="3.40.1000.50:FF:000003">
    <property type="entry name" value="Repressor of RNA polymerase III transcription MAF1"/>
    <property type="match status" value="1"/>
</dbReference>
<comment type="caution">
    <text evidence="2">The sequence shown here is derived from an EMBL/GenBank/DDBJ whole genome shotgun (WGS) entry which is preliminary data.</text>
</comment>
<keyword evidence="1" id="KW-0805">Transcription regulation</keyword>
<proteinExistence type="inferred from homology"/>
<gene>
    <name evidence="2" type="ORF">WJX73_006429</name>
</gene>
<name>A0AAW1P9U7_9CHLO</name>
<dbReference type="PANTHER" id="PTHR22504:SF0">
    <property type="entry name" value="REPRESSOR OF RNA POLYMERASE III TRANSCRIPTION MAF1 HOMOLOG"/>
    <property type="match status" value="1"/>
</dbReference>
<dbReference type="PANTHER" id="PTHR22504">
    <property type="entry name" value="REPRESSOR OF RNA POLYMERASE III TRANSCRIPTION MAF1"/>
    <property type="match status" value="1"/>
</dbReference>
<dbReference type="GO" id="GO:0016480">
    <property type="term" value="P:negative regulation of transcription by RNA polymerase III"/>
    <property type="evidence" value="ECO:0007669"/>
    <property type="project" value="UniProtKB-UniRule"/>
</dbReference>
<evidence type="ECO:0000256" key="1">
    <source>
        <dbReference type="PIRNR" id="PIRNR037240"/>
    </source>
</evidence>
<organism evidence="2 3">
    <name type="scientific">Symbiochloris irregularis</name>
    <dbReference type="NCBI Taxonomy" id="706552"/>
    <lineage>
        <taxon>Eukaryota</taxon>
        <taxon>Viridiplantae</taxon>
        <taxon>Chlorophyta</taxon>
        <taxon>core chlorophytes</taxon>
        <taxon>Trebouxiophyceae</taxon>
        <taxon>Trebouxiales</taxon>
        <taxon>Trebouxiaceae</taxon>
        <taxon>Symbiochloris</taxon>
    </lineage>
</organism>
<evidence type="ECO:0000313" key="2">
    <source>
        <dbReference type="EMBL" id="KAK9806520.1"/>
    </source>
</evidence>
<reference evidence="2 3" key="1">
    <citation type="journal article" date="2024" name="Nat. Commun.">
        <title>Phylogenomics reveals the evolutionary origins of lichenization in chlorophyte algae.</title>
        <authorList>
            <person name="Puginier C."/>
            <person name="Libourel C."/>
            <person name="Otte J."/>
            <person name="Skaloud P."/>
            <person name="Haon M."/>
            <person name="Grisel S."/>
            <person name="Petersen M."/>
            <person name="Berrin J.G."/>
            <person name="Delaux P.M."/>
            <person name="Dal Grande F."/>
            <person name="Keller J."/>
        </authorList>
    </citation>
    <scope>NUCLEOTIDE SEQUENCE [LARGE SCALE GENOMIC DNA]</scope>
    <source>
        <strain evidence="2 3">SAG 2036</strain>
    </source>
</reference>
<protein>
    <recommendedName>
        <fullName evidence="1">Repressor of RNA polymerase III transcription</fullName>
    </recommendedName>
</protein>
<dbReference type="Gene3D" id="3.40.1000.50">
    <property type="entry name" value="Repressor of RNA polymerase III transcription Maf1"/>
    <property type="match status" value="1"/>
</dbReference>
<sequence length="235" mass="26234">MKFLEHSSLLRVKAFLDHLDVGDYIVSGELEAYSCKLAGLDKKLSKSLDTELGSSPEMSKSPVGPLVESSSRKTLIYLILTLNQIYPDYDFSQLRAHHFRKEPGLATAEEAIDSHLLEVSRKWESAPNRGEASFLDTLWKSLDEAVELPGCDVYTYKSDGDTDPFGEKGNIWAFNYFFYNKKQKKIAYFSCRAISRTVAHEDSKTSSGRYASYASAADNSDDGDSRYGMAGAMDV</sequence>
<dbReference type="EMBL" id="JALJOQ010000037">
    <property type="protein sequence ID" value="KAK9806520.1"/>
    <property type="molecule type" value="Genomic_DNA"/>
</dbReference>
<dbReference type="Proteomes" id="UP001465755">
    <property type="component" value="Unassembled WGS sequence"/>
</dbReference>
<accession>A0AAW1P9U7</accession>